<reference evidence="1" key="1">
    <citation type="submission" date="2022-10" db="EMBL/GenBank/DDBJ databases">
        <title>Complete genome sequence of Agrobacterium salinitolerans CFBP5507.</title>
        <authorList>
            <person name="Tchabashvili S."/>
            <person name="Yen H.-C."/>
            <person name="Haryono M."/>
            <person name="Lin Y.-C."/>
            <person name="Lai E.-M."/>
            <person name="Kuo C.-H."/>
        </authorList>
    </citation>
    <scope>NUCLEOTIDE SEQUENCE</scope>
    <source>
        <strain evidence="1">CFBP5507</strain>
    </source>
</reference>
<name>A0A4Z1QLT3_9HYPH</name>
<dbReference type="AlphaFoldDB" id="A0A4Z1QLT3"/>
<dbReference type="EMBL" id="CP109969">
    <property type="protein sequence ID" value="UYZ09283.1"/>
    <property type="molecule type" value="Genomic_DNA"/>
</dbReference>
<dbReference type="RefSeq" id="WP_137412029.1">
    <property type="nucleotide sequence ID" value="NZ_CP074392.1"/>
</dbReference>
<evidence type="ECO:0000313" key="1">
    <source>
        <dbReference type="EMBL" id="UYZ09283.1"/>
    </source>
</evidence>
<dbReference type="Proteomes" id="UP000298735">
    <property type="component" value="Chromosome Linear"/>
</dbReference>
<accession>A0A4Z1QLT3</accession>
<organism evidence="1 2">
    <name type="scientific">Agrobacterium salinitolerans</name>
    <dbReference type="NCBI Taxonomy" id="1183413"/>
    <lineage>
        <taxon>Bacteria</taxon>
        <taxon>Pseudomonadati</taxon>
        <taxon>Pseudomonadota</taxon>
        <taxon>Alphaproteobacteria</taxon>
        <taxon>Hyphomicrobiales</taxon>
        <taxon>Rhizobiaceae</taxon>
        <taxon>Rhizobium/Agrobacterium group</taxon>
        <taxon>Agrobacterium</taxon>
    </lineage>
</organism>
<dbReference type="InterPro" id="IPR058702">
    <property type="entry name" value="MafI2-like"/>
</dbReference>
<gene>
    <name evidence="1" type="ORF">CFBP5507_16415</name>
</gene>
<proteinExistence type="predicted"/>
<dbReference type="Pfam" id="PF26541">
    <property type="entry name" value="MafI2"/>
    <property type="match status" value="1"/>
</dbReference>
<dbReference type="OrthoDB" id="6893585at2"/>
<protein>
    <submittedName>
        <fullName evidence="1">Uncharacterized protein</fullName>
    </submittedName>
</protein>
<sequence>MIPTTQDWNWHVLMLVQALLGVISANFRMITLQFNGDVWLVKAILQEENSLDREEFSDAVEEFSIFMEDIKDKISQDSFKKIVSSTFVDGGSIDKWSDECARVVFRRRERFE</sequence>
<dbReference type="KEGG" id="asal:CFBP5507_16415"/>
<evidence type="ECO:0000313" key="2">
    <source>
        <dbReference type="Proteomes" id="UP000298735"/>
    </source>
</evidence>